<dbReference type="EMBL" id="ACHF01000028">
    <property type="protein sequence ID" value="EEI63462.1"/>
    <property type="molecule type" value="Genomic_DNA"/>
</dbReference>
<comment type="caution">
    <text evidence="2">The sequence shown here is derived from an EMBL/GenBank/DDBJ whole genome shotgun (WGS) entry which is preliminary data.</text>
</comment>
<reference evidence="2 3" key="1">
    <citation type="submission" date="2009-01" db="EMBL/GenBank/DDBJ databases">
        <authorList>
            <person name="Qin X."/>
            <person name="Bachman B."/>
            <person name="Battles P."/>
            <person name="Bell A."/>
            <person name="Bess C."/>
            <person name="Bickham C."/>
            <person name="Chaboub L."/>
            <person name="Chen D."/>
            <person name="Coyle M."/>
            <person name="Deiros D.R."/>
            <person name="Dinh H."/>
            <person name="Forbes L."/>
            <person name="Fowler G."/>
            <person name="Francisco L."/>
            <person name="Fu Q."/>
            <person name="Gubbala S."/>
            <person name="Hale W."/>
            <person name="Han Y."/>
            <person name="Hemphill L."/>
            <person name="Highlander S.K."/>
            <person name="Hirani K."/>
            <person name="Hogues M."/>
            <person name="Jackson L."/>
            <person name="Jakkamsetti A."/>
            <person name="Javaid M."/>
            <person name="Jiang H."/>
            <person name="Korchina V."/>
            <person name="Kovar C."/>
            <person name="Lara F."/>
            <person name="Lee S."/>
            <person name="Mata R."/>
            <person name="Mathew T."/>
            <person name="Moen C."/>
            <person name="Morales K."/>
            <person name="Munidasa M."/>
            <person name="Nazareth L."/>
            <person name="Ngo R."/>
            <person name="Nguyen L."/>
            <person name="Okwuonu G."/>
            <person name="Ongeri F."/>
            <person name="Patil S."/>
            <person name="Petrosino J."/>
            <person name="Pham C."/>
            <person name="Pham P."/>
            <person name="Pu L.-L."/>
            <person name="Puazo M."/>
            <person name="Raj R."/>
            <person name="Reid J."/>
            <person name="Rouhana J."/>
            <person name="Saada N."/>
            <person name="Shang Y."/>
            <person name="Simmons D."/>
            <person name="Thornton R."/>
            <person name="Warren J."/>
            <person name="Weissenberger G."/>
            <person name="Zhang J."/>
            <person name="Zhang L."/>
            <person name="Zhou C."/>
            <person name="Zhu D."/>
            <person name="Muzny D."/>
            <person name="Worley K."/>
            <person name="Gibbs R."/>
        </authorList>
    </citation>
    <scope>NUCLEOTIDE SEQUENCE [LARGE SCALE GENOMIC DNA]</scope>
    <source>
        <strain evidence="2 3">ATCC 51866</strain>
    </source>
</reference>
<keyword evidence="3" id="KW-1185">Reference proteome</keyword>
<dbReference type="SUPFAM" id="SSF53474">
    <property type="entry name" value="alpha/beta-Hydrolases"/>
    <property type="match status" value="1"/>
</dbReference>
<evidence type="ECO:0000313" key="3">
    <source>
        <dbReference type="Proteomes" id="UP000006237"/>
    </source>
</evidence>
<dbReference type="InterPro" id="IPR041127">
    <property type="entry name" value="PET_hydrolase/cutinase-like"/>
</dbReference>
<evidence type="ECO:0000259" key="1">
    <source>
        <dbReference type="Pfam" id="PF12740"/>
    </source>
</evidence>
<gene>
    <name evidence="2" type="ORF">HMPREF0293_1103</name>
</gene>
<dbReference type="PANTHER" id="PTHR33428:SF14">
    <property type="entry name" value="CARBOXYLESTERASE TYPE B DOMAIN-CONTAINING PROTEIN"/>
    <property type="match status" value="1"/>
</dbReference>
<protein>
    <recommendedName>
        <fullName evidence="1">PET hydrolase/cutinase-like domain-containing protein</fullName>
    </recommendedName>
</protein>
<accession>A0ABM9XQK9</accession>
<dbReference type="InterPro" id="IPR029058">
    <property type="entry name" value="AB_hydrolase_fold"/>
</dbReference>
<feature type="domain" description="PET hydrolase/cutinase-like" evidence="1">
    <location>
        <begin position="48"/>
        <end position="191"/>
    </location>
</feature>
<evidence type="ECO:0000313" key="2">
    <source>
        <dbReference type="EMBL" id="EEI63462.1"/>
    </source>
</evidence>
<proteinExistence type="predicted"/>
<sequence length="301" mass="31556">MGRGSSPRAIIHYPGYVAENLKKQLSVLSKRGPHRVLVGDLDFAGLPGKVYTPAEGSGIPGVAFGHDWMLGLKRYHATLRHLASWGIAVAAPSTETGFTPNHRGFAADLQTALQVLAGVKLGSGNVTVSPKKLGLAGHGMGGGAAILAALDNPQAKAVATIFPAVTSPSNYEAAKHMTVPGLVIDSETNGLMDAGNPATVAFNWGADVAYRQISNGNQLGFAEGALLHLFVGLGLPQTSAQENIRGLVTGFLLHQLGGEKKYSAFSAFEAEAKNVGYLTREELADRADIEKVDTSSIFKRS</sequence>
<dbReference type="Pfam" id="PF12740">
    <property type="entry name" value="PETase"/>
    <property type="match status" value="1"/>
</dbReference>
<dbReference type="PANTHER" id="PTHR33428">
    <property type="entry name" value="CHLOROPHYLLASE-2, CHLOROPLASTIC"/>
    <property type="match status" value="1"/>
</dbReference>
<organism evidence="2 3">
    <name type="scientific">Corynebacterium glucuronolyticum ATCC 51866</name>
    <dbReference type="NCBI Taxonomy" id="548478"/>
    <lineage>
        <taxon>Bacteria</taxon>
        <taxon>Bacillati</taxon>
        <taxon>Actinomycetota</taxon>
        <taxon>Actinomycetes</taxon>
        <taxon>Mycobacteriales</taxon>
        <taxon>Corynebacteriaceae</taxon>
        <taxon>Corynebacterium</taxon>
    </lineage>
</organism>
<dbReference type="Gene3D" id="3.40.50.1820">
    <property type="entry name" value="alpha/beta hydrolase"/>
    <property type="match status" value="1"/>
</dbReference>
<name>A0ABM9XQK9_9CORY</name>
<dbReference type="Proteomes" id="UP000006237">
    <property type="component" value="Unassembled WGS sequence"/>
</dbReference>